<dbReference type="SUPFAM" id="SSF63825">
    <property type="entry name" value="YWTD domain"/>
    <property type="match status" value="4"/>
</dbReference>
<evidence type="ECO:0000256" key="11">
    <source>
        <dbReference type="ARBA" id="ARBA00023157"/>
    </source>
</evidence>
<dbReference type="Gene3D" id="2.120.10.30">
    <property type="entry name" value="TolB, C-terminal domain"/>
    <property type="match status" value="5"/>
</dbReference>
<evidence type="ECO:0000256" key="5">
    <source>
        <dbReference type="ARBA" id="ARBA00022692"/>
    </source>
</evidence>
<dbReference type="InterPro" id="IPR036055">
    <property type="entry name" value="LDL_receptor-like_sf"/>
</dbReference>
<reference evidence="20 21" key="1">
    <citation type="submission" date="2015-09" db="EMBL/GenBank/DDBJ databases">
        <title>Draft genome of the parasitic nematode Teladorsagia circumcincta isolate WARC Sus (inbred).</title>
        <authorList>
            <person name="Mitreva M."/>
        </authorList>
    </citation>
    <scope>NUCLEOTIDE SEQUENCE [LARGE SCALE GENOMIC DNA]</scope>
    <source>
        <strain evidence="20 21">S</strain>
    </source>
</reference>
<dbReference type="GO" id="GO:0043235">
    <property type="term" value="C:receptor complex"/>
    <property type="evidence" value="ECO:0007669"/>
    <property type="project" value="TreeGrafter"/>
</dbReference>
<feature type="disulfide bond" evidence="16">
    <location>
        <begin position="856"/>
        <end position="871"/>
    </location>
</feature>
<dbReference type="SMART" id="SM00181">
    <property type="entry name" value="EGF"/>
    <property type="match status" value="3"/>
</dbReference>
<dbReference type="OrthoDB" id="21182at2759"/>
<dbReference type="SMART" id="SM00179">
    <property type="entry name" value="EGF_CA"/>
    <property type="match status" value="1"/>
</dbReference>
<evidence type="ECO:0000313" key="20">
    <source>
        <dbReference type="EMBL" id="PIO68007.1"/>
    </source>
</evidence>
<evidence type="ECO:0000256" key="1">
    <source>
        <dbReference type="ARBA" id="ARBA00004479"/>
    </source>
</evidence>
<dbReference type="GO" id="GO:0005509">
    <property type="term" value="F:calcium ion binding"/>
    <property type="evidence" value="ECO:0007669"/>
    <property type="project" value="InterPro"/>
</dbReference>
<keyword evidence="8" id="KW-0106">Calcium</keyword>
<keyword evidence="9" id="KW-1133">Transmembrane helix</keyword>
<dbReference type="SUPFAM" id="SSF57196">
    <property type="entry name" value="EGF/Laminin"/>
    <property type="match status" value="1"/>
</dbReference>
<evidence type="ECO:0000256" key="13">
    <source>
        <dbReference type="ARBA" id="ARBA00023176"/>
    </source>
</evidence>
<dbReference type="CDD" id="cd00112">
    <property type="entry name" value="LDLa"/>
    <property type="match status" value="4"/>
</dbReference>
<evidence type="ECO:0000256" key="4">
    <source>
        <dbReference type="ARBA" id="ARBA00022583"/>
    </source>
</evidence>
<feature type="disulfide bond" evidence="16">
    <location>
        <begin position="837"/>
        <end position="849"/>
    </location>
</feature>
<proteinExistence type="inferred from homology"/>
<dbReference type="CDD" id="cd00054">
    <property type="entry name" value="EGF_CA"/>
    <property type="match status" value="1"/>
</dbReference>
<dbReference type="AlphaFoldDB" id="A0A2G9UCP6"/>
<protein>
    <submittedName>
        <fullName evidence="20">Low-density lipoprotein receptor domain class A</fullName>
    </submittedName>
</protein>
<evidence type="ECO:0000256" key="3">
    <source>
        <dbReference type="ARBA" id="ARBA00022536"/>
    </source>
</evidence>
<evidence type="ECO:0000256" key="10">
    <source>
        <dbReference type="ARBA" id="ARBA00023136"/>
    </source>
</evidence>
<dbReference type="Pfam" id="PF24468">
    <property type="entry name" value="EGF_LRP2"/>
    <property type="match status" value="1"/>
</dbReference>
<evidence type="ECO:0000256" key="14">
    <source>
        <dbReference type="ARBA" id="ARBA00023180"/>
    </source>
</evidence>
<dbReference type="Proteomes" id="UP000230423">
    <property type="component" value="Unassembled WGS sequence"/>
</dbReference>
<evidence type="ECO:0000256" key="7">
    <source>
        <dbReference type="ARBA" id="ARBA00022737"/>
    </source>
</evidence>
<dbReference type="GO" id="GO:0005905">
    <property type="term" value="C:clathrin-coated pit"/>
    <property type="evidence" value="ECO:0007669"/>
    <property type="project" value="UniProtKB-KW"/>
</dbReference>
<keyword evidence="12 20" id="KW-0675">Receptor</keyword>
<dbReference type="Gene3D" id="4.10.400.10">
    <property type="entry name" value="Low-density Lipoprotein Receptor"/>
    <property type="match status" value="4"/>
</dbReference>
<dbReference type="InterPro" id="IPR000033">
    <property type="entry name" value="LDLR_classB_rpt"/>
</dbReference>
<keyword evidence="13" id="KW-0168">Coated pit</keyword>
<keyword evidence="7" id="KW-0677">Repeat</keyword>
<dbReference type="PRINTS" id="PR00261">
    <property type="entry name" value="LDLRECEPTOR"/>
</dbReference>
<dbReference type="Gene3D" id="2.10.25.10">
    <property type="entry name" value="Laminin"/>
    <property type="match status" value="1"/>
</dbReference>
<name>A0A2G9UCP6_TELCI</name>
<evidence type="ECO:0000256" key="17">
    <source>
        <dbReference type="PROSITE-ProRule" id="PRU00461"/>
    </source>
</evidence>
<keyword evidence="5" id="KW-0812">Transmembrane</keyword>
<feature type="domain" description="EGF-like" evidence="19">
    <location>
        <begin position="480"/>
        <end position="520"/>
    </location>
</feature>
<evidence type="ECO:0000313" key="21">
    <source>
        <dbReference type="Proteomes" id="UP000230423"/>
    </source>
</evidence>
<dbReference type="PROSITE" id="PS51120">
    <property type="entry name" value="LDLRB"/>
    <property type="match status" value="2"/>
</dbReference>
<feature type="domain" description="EGF-like" evidence="19">
    <location>
        <begin position="1040"/>
        <end position="1077"/>
    </location>
</feature>
<dbReference type="Pfam" id="PF00058">
    <property type="entry name" value="Ldl_recept_b"/>
    <property type="match status" value="2"/>
</dbReference>
<gene>
    <name evidence="20" type="ORF">TELCIR_10225</name>
</gene>
<dbReference type="InterPro" id="IPR000742">
    <property type="entry name" value="EGF"/>
</dbReference>
<dbReference type="SMART" id="SM00135">
    <property type="entry name" value="LY"/>
    <property type="match status" value="9"/>
</dbReference>
<comment type="caution">
    <text evidence="16">Lacks conserved residue(s) required for the propagation of feature annotation.</text>
</comment>
<dbReference type="InterPro" id="IPR002172">
    <property type="entry name" value="LDrepeatLR_classA_rpt"/>
</dbReference>
<comment type="similarity">
    <text evidence="2">Belongs to the LDLR family.</text>
</comment>
<evidence type="ECO:0000256" key="9">
    <source>
        <dbReference type="ARBA" id="ARBA00022989"/>
    </source>
</evidence>
<dbReference type="SMART" id="SM00192">
    <property type="entry name" value="LDLa"/>
    <property type="match status" value="4"/>
</dbReference>
<feature type="repeat" description="LDL-receptor class B" evidence="17">
    <location>
        <begin position="295"/>
        <end position="339"/>
    </location>
</feature>
<dbReference type="PANTHER" id="PTHR22722">
    <property type="entry name" value="LOW-DENSITY LIPOPROTEIN RECEPTOR-RELATED PROTEIN 2-RELATED"/>
    <property type="match status" value="1"/>
</dbReference>
<dbReference type="InterPro" id="IPR011042">
    <property type="entry name" value="6-blade_b-propeller_TolB-like"/>
</dbReference>
<keyword evidence="11 16" id="KW-1015">Disulfide bond</keyword>
<dbReference type="InterPro" id="IPR051221">
    <property type="entry name" value="LDLR-related"/>
</dbReference>
<dbReference type="FunFam" id="4.10.400.10:FF:000209">
    <property type="entry name" value="Low-density lipoprotein receptor-related protein"/>
    <property type="match status" value="1"/>
</dbReference>
<evidence type="ECO:0000256" key="15">
    <source>
        <dbReference type="ARBA" id="ARBA00037878"/>
    </source>
</evidence>
<dbReference type="InterPro" id="IPR018097">
    <property type="entry name" value="EGF_Ca-bd_CS"/>
</dbReference>
<keyword evidence="21" id="KW-1185">Reference proteome</keyword>
<evidence type="ECO:0000256" key="2">
    <source>
        <dbReference type="ARBA" id="ARBA00009939"/>
    </source>
</evidence>
<keyword evidence="20" id="KW-0449">Lipoprotein</keyword>
<dbReference type="PROSITE" id="PS01209">
    <property type="entry name" value="LDLRA_1"/>
    <property type="match status" value="1"/>
</dbReference>
<keyword evidence="10" id="KW-0472">Membrane</keyword>
<organism evidence="20 21">
    <name type="scientific">Teladorsagia circumcincta</name>
    <name type="common">Brown stomach worm</name>
    <name type="synonym">Ostertagia circumcincta</name>
    <dbReference type="NCBI Taxonomy" id="45464"/>
    <lineage>
        <taxon>Eukaryota</taxon>
        <taxon>Metazoa</taxon>
        <taxon>Ecdysozoa</taxon>
        <taxon>Nematoda</taxon>
        <taxon>Chromadorea</taxon>
        <taxon>Rhabditida</taxon>
        <taxon>Rhabditina</taxon>
        <taxon>Rhabditomorpha</taxon>
        <taxon>Strongyloidea</taxon>
        <taxon>Trichostrongylidae</taxon>
        <taxon>Teladorsagia</taxon>
    </lineage>
</organism>
<evidence type="ECO:0000259" key="18">
    <source>
        <dbReference type="SMART" id="SM00179"/>
    </source>
</evidence>
<comment type="subcellular location">
    <subcellularLocation>
        <location evidence="15">Membrane</location>
        <location evidence="15">Coated pit</location>
    </subcellularLocation>
    <subcellularLocation>
        <location evidence="1">Membrane</location>
        <topology evidence="1">Single-pass type I membrane protein</topology>
    </subcellularLocation>
</comment>
<evidence type="ECO:0000256" key="16">
    <source>
        <dbReference type="PROSITE-ProRule" id="PRU00124"/>
    </source>
</evidence>
<dbReference type="InterPro" id="IPR001881">
    <property type="entry name" value="EGF-like_Ca-bd_dom"/>
</dbReference>
<dbReference type="PROSITE" id="PS01187">
    <property type="entry name" value="EGF_CA"/>
    <property type="match status" value="1"/>
</dbReference>
<dbReference type="InterPro" id="IPR056588">
    <property type="entry name" value="EGF_LRP2"/>
</dbReference>
<feature type="domain" description="EGF-like" evidence="19">
    <location>
        <begin position="766"/>
        <end position="809"/>
    </location>
</feature>
<feature type="disulfide bond" evidence="16">
    <location>
        <begin position="844"/>
        <end position="862"/>
    </location>
</feature>
<feature type="disulfide bond" evidence="16">
    <location>
        <begin position="988"/>
        <end position="1000"/>
    </location>
</feature>
<keyword evidence="14" id="KW-0325">Glycoprotein</keyword>
<keyword evidence="4" id="KW-0254">Endocytosis</keyword>
<feature type="disulfide bond" evidence="16">
    <location>
        <begin position="895"/>
        <end position="913"/>
    </location>
</feature>
<dbReference type="GO" id="GO:0005041">
    <property type="term" value="F:low-density lipoprotein particle receptor activity"/>
    <property type="evidence" value="ECO:0007669"/>
    <property type="project" value="TreeGrafter"/>
</dbReference>
<dbReference type="EMBL" id="KZ347305">
    <property type="protein sequence ID" value="PIO68007.1"/>
    <property type="molecule type" value="Genomic_DNA"/>
</dbReference>
<dbReference type="FunFam" id="2.120.10.30:FF:000241">
    <property type="entry name" value="Low-density lipoprotein receptor-related protein 6"/>
    <property type="match status" value="1"/>
</dbReference>
<dbReference type="InterPro" id="IPR023415">
    <property type="entry name" value="LDLR_class-A_CS"/>
</dbReference>
<dbReference type="GO" id="GO:0005886">
    <property type="term" value="C:plasma membrane"/>
    <property type="evidence" value="ECO:0007669"/>
    <property type="project" value="TreeGrafter"/>
</dbReference>
<evidence type="ECO:0000256" key="8">
    <source>
        <dbReference type="ARBA" id="ARBA00022837"/>
    </source>
</evidence>
<accession>A0A2G9UCP6</accession>
<sequence length="1162" mass="128474">MVAISTLETRYRKRSKWFALWEHRYVKLNHLRLIRDNPYRLFRAVVLSNDQTPTAVVTPVSIAVDSDRGLLFWLDRGGGAADVKVARANLDGTNALVIASNDLTELDHIALDTTNQRVYFSEAKAGRISSVTYDGQDRHYILNDAGKQPNGIAFFSDRLFYADSAFDSIDVATIVGDGQPPQFSHFKKEVENLDGQTSCKLFDESFVMVATKSKVAGYPLDDSRQKGIAMDPIGGLSITSIDFEFESKTIFVAEASGINKGITAYAIGESAPRPIVRDTFGSMTIRSIAVDWINFNLYFINQDSERTNIEVCKLDGQYRKILFTTKTETPSSIAVDPIGRYLYWADQGQKPSIQRAFLDGTRREVVVGAEHVSEPTDVIVDPASRMVYWADAKKDGIYRIRPSGGAPELVRSDIASAAGISLIGQQMFWTDNRLEKVFRASSKPNQTSLLLSPTTVAASLKDLGDVVVFSSENQPKGSSPCQITDNLRKSPCPQLCFSSPGTQSPSCACARGILKGRTCEEPDTYLMFTDGDKIVDASIEPDIKASRPLKEPFPTIDNLQVFDVDVNLRRIYFVTESPSGVNISWFSMNNADNPRLILGSNKQKHAADIRHVSDMKLDWLTQKVYFTTGRAGKVMSVDAQGEHLSTGSMNLGSSALTWLEETGRLSNLRIYWADVNRLNIESSDYDGNNRKVIGAGYRAKSLDIWDEWLYLSDPLSNGVFRLNKDSGGVIEPVVSDRRVPGTLRVFASENDVRTRNQICNAITASLCKTDNGGCDQICTVIADEIGLAASKVQCSCNDTYELDTPTQCVLRTGMDSTGGVVKECLPPYNFQCDTRSCPQNYFLCTNRRCIDEVKRCNHIDDCGDASDELDCAAAVTCAAGSFACGNGHCINQTKCDNGKCISRAFICDGEDDCGDSSDEHTRHSCGNRTCTDQEFHCVSNARLAQPKYECIPKAWLCDGDVTCAGGEDESAELCKTEKKDMGTGHPLCPKGQYQCLTGECIDEKKVCDRNYDCSDRSDESSQCCFAIDVDDKKSCHNVNECYEGISGCSQTCEDKIGSYKCGCVEGYQLGKDDHSCKRTEAEPVPWLMLANKHYIRKISLDGNNYEMAAQGFDNVVSLDVDLTEKKAYMVDQGKLRLLRVDLEEMDSPVSSYETSYDITYSE</sequence>
<evidence type="ECO:0000259" key="19">
    <source>
        <dbReference type="SMART" id="SM00181"/>
    </source>
</evidence>
<dbReference type="PROSITE" id="PS50068">
    <property type="entry name" value="LDLRA_2"/>
    <property type="match status" value="4"/>
</dbReference>
<keyword evidence="3" id="KW-0245">EGF-like domain</keyword>
<dbReference type="FunFam" id="2.10.25.10:FF:000740">
    <property type="entry name" value="Low-density lipoprotein receptor domain class A"/>
    <property type="match status" value="1"/>
</dbReference>
<evidence type="ECO:0000256" key="12">
    <source>
        <dbReference type="ARBA" id="ARBA00023170"/>
    </source>
</evidence>
<evidence type="ECO:0000256" key="6">
    <source>
        <dbReference type="ARBA" id="ARBA00022729"/>
    </source>
</evidence>
<dbReference type="SUPFAM" id="SSF57424">
    <property type="entry name" value="LDL receptor-like module"/>
    <property type="match status" value="4"/>
</dbReference>
<dbReference type="Pfam" id="PF00057">
    <property type="entry name" value="Ldl_recept_a"/>
    <property type="match status" value="4"/>
</dbReference>
<dbReference type="PANTHER" id="PTHR22722:SF14">
    <property type="entry name" value="MEGALIN, ISOFORM A"/>
    <property type="match status" value="1"/>
</dbReference>
<keyword evidence="6" id="KW-0732">Signal</keyword>
<feature type="domain" description="EGF-like calcium-binding" evidence="18">
    <location>
        <begin position="1037"/>
        <end position="1077"/>
    </location>
</feature>
<dbReference type="GO" id="GO:0006897">
    <property type="term" value="P:endocytosis"/>
    <property type="evidence" value="ECO:0007669"/>
    <property type="project" value="UniProtKB-KW"/>
</dbReference>
<feature type="repeat" description="LDL-receptor class B" evidence="17">
    <location>
        <begin position="340"/>
        <end position="384"/>
    </location>
</feature>
<feature type="disulfide bond" evidence="16">
    <location>
        <begin position="995"/>
        <end position="1013"/>
    </location>
</feature>